<dbReference type="KEGG" id="vg:14296746"/>
<keyword evidence="2" id="KW-1185">Reference proteome</keyword>
<accession>I7K2M9</accession>
<organism evidence="1 2">
    <name type="scientific">Yersinia phage phiR2-01</name>
    <dbReference type="NCBI Taxonomy" id="1206557"/>
    <lineage>
        <taxon>Viruses</taxon>
        <taxon>Duplodnaviria</taxon>
        <taxon>Heunggongvirae</taxon>
        <taxon>Uroviricota</taxon>
        <taxon>Caudoviricetes</taxon>
        <taxon>Demerecviridae</taxon>
        <taxon>Markadamsvirinae</taxon>
        <taxon>Epseptimavirus</taxon>
        <taxon>Epseptimavirus R201</taxon>
    </lineage>
</organism>
<dbReference type="RefSeq" id="YP_007237042.1">
    <property type="nucleotide sequence ID" value="NC_019919.2"/>
</dbReference>
<dbReference type="Proteomes" id="UP000002908">
    <property type="component" value="Segment"/>
</dbReference>
<protein>
    <recommendedName>
        <fullName evidence="3">Phage protein</fullName>
    </recommendedName>
</protein>
<dbReference type="GeneID" id="14296746"/>
<proteinExistence type="predicted"/>
<sequence length="68" mass="7609">MANKEILVQRLMLKGFIAEAEIEDEVEDFRAQFQMIINQAKELGDKEHSAVIMAMTLIGLDLADESGV</sequence>
<dbReference type="EMBL" id="HE956708">
    <property type="protein sequence ID" value="CCI88491.1"/>
    <property type="molecule type" value="Genomic_DNA"/>
</dbReference>
<name>I7K2M9_9CAUD</name>
<gene>
    <name evidence="1" type="primary">g063</name>
    <name evidence="1" type="ORF">BN79_078</name>
</gene>
<dbReference type="OrthoDB" id="23616at10239"/>
<evidence type="ECO:0000313" key="1">
    <source>
        <dbReference type="EMBL" id="CCI88491.1"/>
    </source>
</evidence>
<evidence type="ECO:0000313" key="2">
    <source>
        <dbReference type="Proteomes" id="UP000002908"/>
    </source>
</evidence>
<evidence type="ECO:0008006" key="3">
    <source>
        <dbReference type="Google" id="ProtNLM"/>
    </source>
</evidence>
<reference evidence="1" key="1">
    <citation type="submission" date="2016-03" db="EMBL/GenBank/DDBJ databases">
        <title>Genomic, physiological and proteomic characterization of the T5-like bacteriophage phiR2-01 infecting Yersinia enterocolitia.</title>
        <authorList>
            <person name="Pajunen M.I."/>
            <person name="Happonen L.J."/>
            <person name="Jun J.W."/>
            <person name="Malmstrom J."/>
            <person name="Nawaz A."/>
            <person name="Mattinen L."/>
            <person name="Skurnik M."/>
        </authorList>
    </citation>
    <scope>NUCLEOTIDE SEQUENCE</scope>
</reference>